<dbReference type="EMBL" id="ML976094">
    <property type="protein sequence ID" value="KAF1938836.1"/>
    <property type="molecule type" value="Genomic_DNA"/>
</dbReference>
<dbReference type="AlphaFoldDB" id="A0A6A5SJX2"/>
<dbReference type="OrthoDB" id="4851849at2759"/>
<dbReference type="Proteomes" id="UP000800038">
    <property type="component" value="Unassembled WGS sequence"/>
</dbReference>
<sequence length="439" mass="50415">GSRHDNAKEALWDSILKFTYENIDHIIHTLQRSFNDNEDVFADFIAIMFGINDLEKEGANLDRELGDRVISLHQTVKYYDGSMRELNLIIQSASEMTRVLLHLQTRFRYLFVKARFSDELYKLICTLGFPERVYSTLVRAARTSRTFEHVTFHLRPMSPPKRVSFATPATNARPAAQKAAVDPQPQPQPQPAAIGLGALLDTAQPYLAQEDRGIGLIRLSPASKQDASQLVGTVLRGQMLPVQTNAWYAFGFVTAKYDAEEQHLAGFYAVLLKEAQNPEAIFRELLCALETNTLVSLFDIKQYNHFRKLFPRLEKFLKTPHEERSTVWRLQQFIKDVYNTEPPACLQRDYGFKYCKQREEVMLLKDIYSRMLKKLGPDNLHHACVRGELFKTAIQEGIAIEPKYYRLTKNDYTSPFIGYDNNKGLDAYRGTLFKGSLKL</sequence>
<name>A0A6A5SJX2_9PLEO</name>
<gene>
    <name evidence="1" type="ORF">EJ02DRAFT_498479</name>
</gene>
<accession>A0A6A5SJX2</accession>
<organism evidence="1 2">
    <name type="scientific">Clathrospora elynae</name>
    <dbReference type="NCBI Taxonomy" id="706981"/>
    <lineage>
        <taxon>Eukaryota</taxon>
        <taxon>Fungi</taxon>
        <taxon>Dikarya</taxon>
        <taxon>Ascomycota</taxon>
        <taxon>Pezizomycotina</taxon>
        <taxon>Dothideomycetes</taxon>
        <taxon>Pleosporomycetidae</taxon>
        <taxon>Pleosporales</taxon>
        <taxon>Diademaceae</taxon>
        <taxon>Clathrospora</taxon>
    </lineage>
</organism>
<keyword evidence="2" id="KW-1185">Reference proteome</keyword>
<feature type="non-terminal residue" evidence="1">
    <location>
        <position position="1"/>
    </location>
</feature>
<evidence type="ECO:0000313" key="1">
    <source>
        <dbReference type="EMBL" id="KAF1938836.1"/>
    </source>
</evidence>
<proteinExistence type="predicted"/>
<evidence type="ECO:0000313" key="2">
    <source>
        <dbReference type="Proteomes" id="UP000800038"/>
    </source>
</evidence>
<reference evidence="1" key="1">
    <citation type="journal article" date="2020" name="Stud. Mycol.">
        <title>101 Dothideomycetes genomes: a test case for predicting lifestyles and emergence of pathogens.</title>
        <authorList>
            <person name="Haridas S."/>
            <person name="Albert R."/>
            <person name="Binder M."/>
            <person name="Bloem J."/>
            <person name="Labutti K."/>
            <person name="Salamov A."/>
            <person name="Andreopoulos B."/>
            <person name="Baker S."/>
            <person name="Barry K."/>
            <person name="Bills G."/>
            <person name="Bluhm B."/>
            <person name="Cannon C."/>
            <person name="Castanera R."/>
            <person name="Culley D."/>
            <person name="Daum C."/>
            <person name="Ezra D."/>
            <person name="Gonzalez J."/>
            <person name="Henrissat B."/>
            <person name="Kuo A."/>
            <person name="Liang C."/>
            <person name="Lipzen A."/>
            <person name="Lutzoni F."/>
            <person name="Magnuson J."/>
            <person name="Mondo S."/>
            <person name="Nolan M."/>
            <person name="Ohm R."/>
            <person name="Pangilinan J."/>
            <person name="Park H.-J."/>
            <person name="Ramirez L."/>
            <person name="Alfaro M."/>
            <person name="Sun H."/>
            <person name="Tritt A."/>
            <person name="Yoshinaga Y."/>
            <person name="Zwiers L.-H."/>
            <person name="Turgeon B."/>
            <person name="Goodwin S."/>
            <person name="Spatafora J."/>
            <person name="Crous P."/>
            <person name="Grigoriev I."/>
        </authorList>
    </citation>
    <scope>NUCLEOTIDE SEQUENCE</scope>
    <source>
        <strain evidence="1">CBS 161.51</strain>
    </source>
</reference>
<protein>
    <submittedName>
        <fullName evidence="1">Uncharacterized protein</fullName>
    </submittedName>
</protein>